<dbReference type="PROSITE" id="PS51257">
    <property type="entry name" value="PROKAR_LIPOPROTEIN"/>
    <property type="match status" value="1"/>
</dbReference>
<keyword evidence="2" id="KW-0732">Signal</keyword>
<feature type="compositionally biased region" description="Low complexity" evidence="1">
    <location>
        <begin position="75"/>
        <end position="96"/>
    </location>
</feature>
<feature type="compositionally biased region" description="Basic residues" evidence="1">
    <location>
        <begin position="50"/>
        <end position="59"/>
    </location>
</feature>
<sequence length="231" mass="25133">MKIKTAIIGLAVLTMLAGCGQQQSKFDRFGGHNQATSSKSNKNSNSASQTHKRGSKKFGKASADKPRAKATTKFSQASNSTRTSQTSQQPRQSAAPWSSSKASQLASFMASWGTTMKQQYQQYGPGHSVSFYGQNEPDDMSSEPPAVNNQRISIAWSDNGKTSADYALVAVYSDAETQDFGDQHLYFFTLYHGSPVVLVTMQNQGMNDGYLHFDVTQNTTLKNGFAKIVNG</sequence>
<feature type="region of interest" description="Disordered" evidence="1">
    <location>
        <begin position="27"/>
        <end position="100"/>
    </location>
</feature>
<name>A0ABY7WUE6_9LACO</name>
<evidence type="ECO:0000313" key="5">
    <source>
        <dbReference type="Proteomes" id="UP001220377"/>
    </source>
</evidence>
<dbReference type="RefSeq" id="WP_274261521.1">
    <property type="nucleotide sequence ID" value="NZ_CP117884.1"/>
</dbReference>
<evidence type="ECO:0000313" key="4">
    <source>
        <dbReference type="EMBL" id="WDF83389.1"/>
    </source>
</evidence>
<keyword evidence="5" id="KW-1185">Reference proteome</keyword>
<dbReference type="Proteomes" id="UP001220377">
    <property type="component" value="Chromosome"/>
</dbReference>
<dbReference type="EMBL" id="CP117884">
    <property type="protein sequence ID" value="WDF83389.1"/>
    <property type="molecule type" value="Genomic_DNA"/>
</dbReference>
<feature type="domain" description="DUF4767" evidence="3">
    <location>
        <begin position="97"/>
        <end position="229"/>
    </location>
</feature>
<feature type="chain" id="PRO_5046211905" evidence="2">
    <location>
        <begin position="18"/>
        <end position="231"/>
    </location>
</feature>
<evidence type="ECO:0000259" key="3">
    <source>
        <dbReference type="Pfam" id="PF15983"/>
    </source>
</evidence>
<accession>A0ABY7WUE6</accession>
<reference evidence="4 5" key="1">
    <citation type="submission" date="2023-02" db="EMBL/GenBank/DDBJ databases">
        <title>Genome sequence of Lacticaseibacillus sp. KACC 23028.</title>
        <authorList>
            <person name="Kim S."/>
            <person name="Heo J."/>
            <person name="Kwon S.-W."/>
        </authorList>
    </citation>
    <scope>NUCLEOTIDE SEQUENCE [LARGE SCALE GENOMIC DNA]</scope>
    <source>
        <strain evidence="4 5">KACC 23028</strain>
    </source>
</reference>
<dbReference type="Pfam" id="PF15983">
    <property type="entry name" value="DUF4767"/>
    <property type="match status" value="1"/>
</dbReference>
<proteinExistence type="predicted"/>
<evidence type="ECO:0000256" key="1">
    <source>
        <dbReference type="SAM" id="MobiDB-lite"/>
    </source>
</evidence>
<evidence type="ECO:0000256" key="2">
    <source>
        <dbReference type="SAM" id="SignalP"/>
    </source>
</evidence>
<organism evidence="4 5">
    <name type="scientific">Lacticaseibacillus pabuli</name>
    <dbReference type="NCBI Taxonomy" id="3025672"/>
    <lineage>
        <taxon>Bacteria</taxon>
        <taxon>Bacillati</taxon>
        <taxon>Bacillota</taxon>
        <taxon>Bacilli</taxon>
        <taxon>Lactobacillales</taxon>
        <taxon>Lactobacillaceae</taxon>
        <taxon>Lacticaseibacillus</taxon>
    </lineage>
</organism>
<feature type="signal peptide" evidence="2">
    <location>
        <begin position="1"/>
        <end position="17"/>
    </location>
</feature>
<feature type="compositionally biased region" description="Low complexity" evidence="1">
    <location>
        <begin position="33"/>
        <end position="49"/>
    </location>
</feature>
<gene>
    <name evidence="4" type="ORF">PQ472_03880</name>
</gene>
<dbReference type="InterPro" id="IPR031927">
    <property type="entry name" value="DUF4767"/>
</dbReference>
<protein>
    <submittedName>
        <fullName evidence="4">DUF4767 domain-containing protein</fullName>
    </submittedName>
</protein>